<evidence type="ECO:0000313" key="1">
    <source>
        <dbReference type="EMBL" id="KAI4370135.1"/>
    </source>
</evidence>
<keyword evidence="2" id="KW-1185">Reference proteome</keyword>
<protein>
    <submittedName>
        <fullName evidence="1">Uncharacterized protein</fullName>
    </submittedName>
</protein>
<accession>A0ACB9QU40</accession>
<name>A0ACB9QU40_9MYRT</name>
<sequence>MAQSFKALAAAGVEGIVMEVWWGLVERDSPGVYEWKGYWDITEMARWCGLKVRVVLGFHQCGAGSEDPDCLPIFMKFLINAYESDAFGVSMVIVRFFKDSIPHWVLEEMDKNPNLAYSDRYGRRSIEYVSLGCDILPVLRGRSPIQAYADLMRNFRDAFSPFFGDVISGIQIGMGPGGELTYPLSPSQMKTRISSESVEFYCYDKVARLLGRYGFGLCCAWIELLDRETVQMNAAEAIFRQVVSAARLYDVPV</sequence>
<gene>
    <name evidence="1" type="ORF">MLD38_018515</name>
</gene>
<proteinExistence type="predicted"/>
<dbReference type="Proteomes" id="UP001057402">
    <property type="component" value="Chromosome 5"/>
</dbReference>
<organism evidence="1 2">
    <name type="scientific">Melastoma candidum</name>
    <dbReference type="NCBI Taxonomy" id="119954"/>
    <lineage>
        <taxon>Eukaryota</taxon>
        <taxon>Viridiplantae</taxon>
        <taxon>Streptophyta</taxon>
        <taxon>Embryophyta</taxon>
        <taxon>Tracheophyta</taxon>
        <taxon>Spermatophyta</taxon>
        <taxon>Magnoliopsida</taxon>
        <taxon>eudicotyledons</taxon>
        <taxon>Gunneridae</taxon>
        <taxon>Pentapetalae</taxon>
        <taxon>rosids</taxon>
        <taxon>malvids</taxon>
        <taxon>Myrtales</taxon>
        <taxon>Melastomataceae</taxon>
        <taxon>Melastomatoideae</taxon>
        <taxon>Melastomateae</taxon>
        <taxon>Melastoma</taxon>
    </lineage>
</organism>
<comment type="caution">
    <text evidence="1">The sequence shown here is derived from an EMBL/GenBank/DDBJ whole genome shotgun (WGS) entry which is preliminary data.</text>
</comment>
<dbReference type="EMBL" id="CM042884">
    <property type="protein sequence ID" value="KAI4370135.1"/>
    <property type="molecule type" value="Genomic_DNA"/>
</dbReference>
<evidence type="ECO:0000313" key="2">
    <source>
        <dbReference type="Proteomes" id="UP001057402"/>
    </source>
</evidence>
<reference evidence="2" key="1">
    <citation type="journal article" date="2023" name="Front. Plant Sci.">
        <title>Chromosomal-level genome assembly of Melastoma candidum provides insights into trichome evolution.</title>
        <authorList>
            <person name="Zhong Y."/>
            <person name="Wu W."/>
            <person name="Sun C."/>
            <person name="Zou P."/>
            <person name="Liu Y."/>
            <person name="Dai S."/>
            <person name="Zhou R."/>
        </authorList>
    </citation>
    <scope>NUCLEOTIDE SEQUENCE [LARGE SCALE GENOMIC DNA]</scope>
</reference>